<dbReference type="InterPro" id="IPR025249">
    <property type="entry name" value="TF_NusA_KH_1st"/>
</dbReference>
<dbReference type="InterPro" id="IPR036555">
    <property type="entry name" value="NusA_N_sf"/>
</dbReference>
<keyword evidence="5 7" id="KW-0805">Transcription regulation</keyword>
<comment type="similarity">
    <text evidence="7">Belongs to the NusA family.</text>
</comment>
<dbReference type="RefSeq" id="WP_087437776.1">
    <property type="nucleotide sequence ID" value="NZ_CP021416.1"/>
</dbReference>
<dbReference type="Pfam" id="PF08529">
    <property type="entry name" value="NusA_N"/>
    <property type="match status" value="1"/>
</dbReference>
<dbReference type="Gene3D" id="3.30.300.20">
    <property type="match status" value="2"/>
</dbReference>
<proteinExistence type="inferred from homology"/>
<dbReference type="PANTHER" id="PTHR22648">
    <property type="entry name" value="TRANSCRIPTION TERMINATION FACTOR NUSA"/>
    <property type="match status" value="1"/>
</dbReference>
<keyword evidence="4 7" id="KW-0694">RNA-binding</keyword>
<dbReference type="SUPFAM" id="SSF69705">
    <property type="entry name" value="Transcription factor NusA, N-terminal domain"/>
    <property type="match status" value="1"/>
</dbReference>
<dbReference type="OrthoDB" id="9807233at2"/>
<sequence length="374" mass="41450">MEKIIDIIESIAHEKGLDINEVKNTVTLALVKTAKRIYGAEYEYGAEIDPATKTLKLYQKVIVVEPDDTRLLEGNENFIAIKDAKEVDPDIEIGDELTYELPLDNLGRTAAATLQKELEYHIQRLLENNIFEKYQKLVGKTVFGSVVRVDNDENTYIEIEEIRAVLPRKNRIKGEKFKVGNVVKSVIRKVLIDKSQGMYVELSRTSPKFLESLLELEVPEIKDELIKIIGSARIPGERAKVALSSLHPNIDAVGATVGTKGVRINAVSKELHNENIDCIEYSNIPEIFIARALSPAIISNVKIQNGKAIVTLPSDQKSKAIGKNGINIRLTSMLTGFEIELVESASSTQTAGESSNDDQLDRDPNALKNLFGGL</sequence>
<dbReference type="GO" id="GO:0005829">
    <property type="term" value="C:cytosol"/>
    <property type="evidence" value="ECO:0007669"/>
    <property type="project" value="TreeGrafter"/>
</dbReference>
<evidence type="ECO:0000256" key="4">
    <source>
        <dbReference type="ARBA" id="ARBA00022884"/>
    </source>
</evidence>
<evidence type="ECO:0000256" key="2">
    <source>
        <dbReference type="ARBA" id="ARBA00022490"/>
    </source>
</evidence>
<comment type="subunit">
    <text evidence="7">Monomer. Binds directly to the core enzyme of the DNA-dependent RNA polymerase and to nascent RNA.</text>
</comment>
<dbReference type="CDD" id="cd22529">
    <property type="entry name" value="KH-II_NusA_rpt2"/>
    <property type="match status" value="1"/>
</dbReference>
<dbReference type="InterPro" id="IPR030842">
    <property type="entry name" value="TF_NusA_bacterial"/>
</dbReference>
<evidence type="ECO:0000256" key="3">
    <source>
        <dbReference type="ARBA" id="ARBA00022814"/>
    </source>
</evidence>
<name>A0A1Y0HKE8_9BACT</name>
<dbReference type="InterPro" id="IPR013735">
    <property type="entry name" value="TF_NusA_N"/>
</dbReference>
<keyword evidence="6 7" id="KW-0804">Transcription</keyword>
<dbReference type="Pfam" id="PF13184">
    <property type="entry name" value="KH_NusA_1st"/>
    <property type="match status" value="1"/>
</dbReference>
<dbReference type="Proteomes" id="UP000196005">
    <property type="component" value="Chromosome"/>
</dbReference>
<evidence type="ECO:0000313" key="9">
    <source>
        <dbReference type="EMBL" id="ARU47713.1"/>
    </source>
</evidence>
<dbReference type="SUPFAM" id="SSF50249">
    <property type="entry name" value="Nucleic acid-binding proteins"/>
    <property type="match status" value="1"/>
</dbReference>
<comment type="function">
    <text evidence="7">Participates in both transcription termination and antitermination.</text>
</comment>
<dbReference type="CDD" id="cd02134">
    <property type="entry name" value="KH-II_NusA_rpt1"/>
    <property type="match status" value="1"/>
</dbReference>
<keyword evidence="1 7" id="KW-0806">Transcription termination</keyword>
<dbReference type="FunFam" id="3.30.300.20:FF:000002">
    <property type="entry name" value="Transcription termination/antitermination protein NusA"/>
    <property type="match status" value="1"/>
</dbReference>
<gene>
    <name evidence="7" type="primary">nusA</name>
    <name evidence="9" type="ORF">Sdiek1_0537</name>
</gene>
<keyword evidence="10" id="KW-1185">Reference proteome</keyword>
<dbReference type="InterPro" id="IPR015946">
    <property type="entry name" value="KH_dom-like_a/b"/>
</dbReference>
<keyword evidence="2 7" id="KW-0963">Cytoplasm</keyword>
<dbReference type="GO" id="GO:0031564">
    <property type="term" value="P:transcription antitermination"/>
    <property type="evidence" value="ECO:0007669"/>
    <property type="project" value="UniProtKB-UniRule"/>
</dbReference>
<evidence type="ECO:0000256" key="1">
    <source>
        <dbReference type="ARBA" id="ARBA00022472"/>
    </source>
</evidence>
<dbReference type="InterPro" id="IPR058582">
    <property type="entry name" value="KH_NusA_2nd"/>
</dbReference>
<dbReference type="NCBIfam" id="TIGR01953">
    <property type="entry name" value="NusA"/>
    <property type="match status" value="1"/>
</dbReference>
<dbReference type="PANTHER" id="PTHR22648:SF0">
    <property type="entry name" value="TRANSCRIPTION TERMINATION_ANTITERMINATION PROTEIN NUSA"/>
    <property type="match status" value="1"/>
</dbReference>
<protein>
    <recommendedName>
        <fullName evidence="7">Transcription termination/antitermination protein NusA</fullName>
    </recommendedName>
</protein>
<dbReference type="HAMAP" id="MF_00945_B">
    <property type="entry name" value="NusA_B"/>
    <property type="match status" value="1"/>
</dbReference>
<dbReference type="GO" id="GO:0003700">
    <property type="term" value="F:DNA-binding transcription factor activity"/>
    <property type="evidence" value="ECO:0007669"/>
    <property type="project" value="InterPro"/>
</dbReference>
<evidence type="ECO:0000313" key="10">
    <source>
        <dbReference type="Proteomes" id="UP000196005"/>
    </source>
</evidence>
<keyword evidence="3 7" id="KW-0889">Transcription antitermination</keyword>
<feature type="domain" description="S1 motif" evidence="8">
    <location>
        <begin position="139"/>
        <end position="205"/>
    </location>
</feature>
<comment type="subcellular location">
    <subcellularLocation>
        <location evidence="7">Cytoplasm</location>
    </subcellularLocation>
</comment>
<evidence type="ECO:0000259" key="8">
    <source>
        <dbReference type="PROSITE" id="PS50126"/>
    </source>
</evidence>
<dbReference type="Gene3D" id="3.30.1480.10">
    <property type="entry name" value="NusA, N-terminal domain"/>
    <property type="match status" value="1"/>
</dbReference>
<dbReference type="InterPro" id="IPR003029">
    <property type="entry name" value="S1_domain"/>
</dbReference>
<dbReference type="InterPro" id="IPR010213">
    <property type="entry name" value="TF_NusA"/>
</dbReference>
<organism evidence="9 10">
    <name type="scientific">Sulfurospirillum diekertiae</name>
    <dbReference type="NCBI Taxonomy" id="1854492"/>
    <lineage>
        <taxon>Bacteria</taxon>
        <taxon>Pseudomonadati</taxon>
        <taxon>Campylobacterota</taxon>
        <taxon>Epsilonproteobacteria</taxon>
        <taxon>Campylobacterales</taxon>
        <taxon>Sulfurospirillaceae</taxon>
        <taxon>Sulfurospirillum</taxon>
    </lineage>
</organism>
<dbReference type="KEGG" id="suls:Sdiek1_0537"/>
<accession>A0A1Y0HKE8</accession>
<dbReference type="GO" id="GO:0006353">
    <property type="term" value="P:DNA-templated transcription termination"/>
    <property type="evidence" value="ECO:0007669"/>
    <property type="project" value="UniProtKB-UniRule"/>
</dbReference>
<evidence type="ECO:0000256" key="5">
    <source>
        <dbReference type="ARBA" id="ARBA00023015"/>
    </source>
</evidence>
<dbReference type="EMBL" id="CP021416">
    <property type="protein sequence ID" value="ARU47713.1"/>
    <property type="molecule type" value="Genomic_DNA"/>
</dbReference>
<dbReference type="AlphaFoldDB" id="A0A1Y0HKE8"/>
<dbReference type="PROSITE" id="PS50126">
    <property type="entry name" value="S1"/>
    <property type="match status" value="1"/>
</dbReference>
<reference evidence="10" key="1">
    <citation type="submission" date="2017-05" db="EMBL/GenBank/DDBJ databases">
        <title>Dechlorination kinetics govern the competition between two new strains of the genus Sulfurospirillum.</title>
        <authorList>
            <person name="Buttet G.F."/>
            <person name="Murray A.M."/>
            <person name="Goris T."/>
            <person name="Burion M."/>
            <person name="Lin B."/>
            <person name="Rolle M."/>
            <person name="Maillard J."/>
        </authorList>
    </citation>
    <scope>NUCLEOTIDE SEQUENCE [LARGE SCALE GENOMIC DNA]</scope>
    <source>
        <strain evidence="10">SL2-1</strain>
    </source>
</reference>
<dbReference type="GO" id="GO:0003723">
    <property type="term" value="F:RNA binding"/>
    <property type="evidence" value="ECO:0007669"/>
    <property type="project" value="UniProtKB-UniRule"/>
</dbReference>
<evidence type="ECO:0000256" key="6">
    <source>
        <dbReference type="ARBA" id="ARBA00023163"/>
    </source>
</evidence>
<dbReference type="InterPro" id="IPR012340">
    <property type="entry name" value="NA-bd_OB-fold"/>
</dbReference>
<dbReference type="Gene3D" id="2.40.50.140">
    <property type="entry name" value="Nucleic acid-binding proteins"/>
    <property type="match status" value="1"/>
</dbReference>
<dbReference type="Pfam" id="PF23095">
    <property type="entry name" value="KH_NusA_C"/>
    <property type="match status" value="1"/>
</dbReference>
<dbReference type="InterPro" id="IPR009019">
    <property type="entry name" value="KH_sf_prok-type"/>
</dbReference>
<dbReference type="SUPFAM" id="SSF54814">
    <property type="entry name" value="Prokaryotic type KH domain (KH-domain type II)"/>
    <property type="match status" value="2"/>
</dbReference>
<evidence type="ECO:0000256" key="7">
    <source>
        <dbReference type="HAMAP-Rule" id="MF_00945"/>
    </source>
</evidence>